<dbReference type="EMBL" id="CACVBM020001840">
    <property type="protein sequence ID" value="CAA7060940.1"/>
    <property type="molecule type" value="Genomic_DNA"/>
</dbReference>
<proteinExistence type="predicted"/>
<dbReference type="Pfam" id="PF13966">
    <property type="entry name" value="zf-RVT"/>
    <property type="match status" value="1"/>
</dbReference>
<dbReference type="InterPro" id="IPR026960">
    <property type="entry name" value="RVT-Znf"/>
</dbReference>
<dbReference type="AlphaFoldDB" id="A0A6D2LI52"/>
<evidence type="ECO:0000259" key="1">
    <source>
        <dbReference type="PROSITE" id="PS50879"/>
    </source>
</evidence>
<accession>A0A6D2LI52</accession>
<comment type="caution">
    <text evidence="2">The sequence shown here is derived from an EMBL/GenBank/DDBJ whole genome shotgun (WGS) entry which is preliminary data.</text>
</comment>
<keyword evidence="3" id="KW-1185">Reference proteome</keyword>
<dbReference type="InterPro" id="IPR012337">
    <property type="entry name" value="RNaseH-like_sf"/>
</dbReference>
<dbReference type="GO" id="GO:0004523">
    <property type="term" value="F:RNA-DNA hybrid ribonuclease activity"/>
    <property type="evidence" value="ECO:0007669"/>
    <property type="project" value="InterPro"/>
</dbReference>
<dbReference type="PANTHER" id="PTHR47723:SF13">
    <property type="entry name" value="PUTATIVE-RELATED"/>
    <property type="match status" value="1"/>
</dbReference>
<dbReference type="SUPFAM" id="SSF53098">
    <property type="entry name" value="Ribonuclease H-like"/>
    <property type="match status" value="1"/>
</dbReference>
<dbReference type="GO" id="GO:0003676">
    <property type="term" value="F:nucleic acid binding"/>
    <property type="evidence" value="ECO:0007669"/>
    <property type="project" value="InterPro"/>
</dbReference>
<gene>
    <name evidence="2" type="ORF">MERR_LOCUS48176</name>
</gene>
<dbReference type="InterPro" id="IPR002156">
    <property type="entry name" value="RNaseH_domain"/>
</dbReference>
<evidence type="ECO:0000313" key="2">
    <source>
        <dbReference type="EMBL" id="CAA7060940.1"/>
    </source>
</evidence>
<dbReference type="OrthoDB" id="1107337at2759"/>
<dbReference type="PROSITE" id="PS50879">
    <property type="entry name" value="RNASE_H_1"/>
    <property type="match status" value="1"/>
</dbReference>
<dbReference type="Gene3D" id="3.30.420.10">
    <property type="entry name" value="Ribonuclease H-like superfamily/Ribonuclease H"/>
    <property type="match status" value="1"/>
</dbReference>
<sequence>MGSSLAKKIQGTRWIIGDGKITRFWQDIWLDERPLNEAVVMALPNGFDDLRLCDYWQNGAGWLMLQIEPYLPAALTLNLWALVIDTVTRAKNRISWSQSLDGQFSVSSAFSFLTRDKTPRHDLEGLFKRVWRAVIPERVRVFLWLGVNQVIMTNVERRRRHLSDSGMCQVCKGGDETIIHILRDCPAMEGVLLRLVPIRKRHAFFTQSLLEWVSSNLGDTRDIENMTWATLFATTLWWGWKWRCINVFNGSGKCRDKVKFVKEQAREDTLAHIKTNVSVLRSSNPVRVERWIKWTRPSSGWMKLNTDGASRGNPGAAAAGGVIRDEGGAWCRGFALNIGICTAPLAELWGVYYGLLIAWESGSRRVAIEVDSEAVVSFLTIGISHVHPLSFLVLLCHGFISKDWLVRISYVHREANRLANGLANYAFSLPLGFHSFASVPDVVRSLFLEDSSGVASLRQVIV</sequence>
<protein>
    <recommendedName>
        <fullName evidence="1">RNase H type-1 domain-containing protein</fullName>
    </recommendedName>
</protein>
<organism evidence="2 3">
    <name type="scientific">Microthlaspi erraticum</name>
    <dbReference type="NCBI Taxonomy" id="1685480"/>
    <lineage>
        <taxon>Eukaryota</taxon>
        <taxon>Viridiplantae</taxon>
        <taxon>Streptophyta</taxon>
        <taxon>Embryophyta</taxon>
        <taxon>Tracheophyta</taxon>
        <taxon>Spermatophyta</taxon>
        <taxon>Magnoliopsida</taxon>
        <taxon>eudicotyledons</taxon>
        <taxon>Gunneridae</taxon>
        <taxon>Pentapetalae</taxon>
        <taxon>rosids</taxon>
        <taxon>malvids</taxon>
        <taxon>Brassicales</taxon>
        <taxon>Brassicaceae</taxon>
        <taxon>Coluteocarpeae</taxon>
        <taxon>Microthlaspi</taxon>
    </lineage>
</organism>
<reference evidence="2" key="1">
    <citation type="submission" date="2020-01" db="EMBL/GenBank/DDBJ databases">
        <authorList>
            <person name="Mishra B."/>
        </authorList>
    </citation>
    <scope>NUCLEOTIDE SEQUENCE [LARGE SCALE GENOMIC DNA]</scope>
</reference>
<dbReference type="InterPro" id="IPR053151">
    <property type="entry name" value="RNase_H-like"/>
</dbReference>
<dbReference type="Pfam" id="PF13456">
    <property type="entry name" value="RVT_3"/>
    <property type="match status" value="1"/>
</dbReference>
<dbReference type="InterPro" id="IPR044730">
    <property type="entry name" value="RNase_H-like_dom_plant"/>
</dbReference>
<dbReference type="Proteomes" id="UP000467841">
    <property type="component" value="Unassembled WGS sequence"/>
</dbReference>
<dbReference type="CDD" id="cd06222">
    <property type="entry name" value="RNase_H_like"/>
    <property type="match status" value="1"/>
</dbReference>
<feature type="domain" description="RNase H type-1" evidence="1">
    <location>
        <begin position="298"/>
        <end position="428"/>
    </location>
</feature>
<dbReference type="InterPro" id="IPR036397">
    <property type="entry name" value="RNaseH_sf"/>
</dbReference>
<evidence type="ECO:0000313" key="3">
    <source>
        <dbReference type="Proteomes" id="UP000467841"/>
    </source>
</evidence>
<name>A0A6D2LI52_9BRAS</name>
<dbReference type="PANTHER" id="PTHR47723">
    <property type="entry name" value="OS05G0353850 PROTEIN"/>
    <property type="match status" value="1"/>
</dbReference>